<keyword evidence="2" id="KW-1185">Reference proteome</keyword>
<evidence type="ECO:0000313" key="1">
    <source>
        <dbReference type="EMBL" id="SFS21254.1"/>
    </source>
</evidence>
<sequence length="213" mass="21810">MRPLLESIDKTALAISNAGDGAGVFFRKMSRDMESAAEEVHNLLGGAFQSLDGTITKLVTTHTKTFRDFTRLVSNSFAEMFRGIAASLATPGLKNLEQGIAKSALGALGKGDQPPSGLMGTLTGQKGPEPVVLAVDRTNVLLQQMLVTLQTMSFKSSTGGTVIPFPDSASTPPDGSTGGNFMDTILGIGLGAATGGYAGGRAVGGDVTAGMTI</sequence>
<name>A0A1I6N002_9BACT</name>
<gene>
    <name evidence="1" type="ORF">SAMN05421771_4111</name>
</gene>
<accession>A0A1I6N002</accession>
<evidence type="ECO:0000313" key="2">
    <source>
        <dbReference type="Proteomes" id="UP000199024"/>
    </source>
</evidence>
<dbReference type="OrthoDB" id="36612at57723"/>
<dbReference type="Proteomes" id="UP000199024">
    <property type="component" value="Unassembled WGS sequence"/>
</dbReference>
<dbReference type="EMBL" id="FOZL01000002">
    <property type="protein sequence ID" value="SFS21254.1"/>
    <property type="molecule type" value="Genomic_DNA"/>
</dbReference>
<organism evidence="1 2">
    <name type="scientific">Granulicella pectinivorans</name>
    <dbReference type="NCBI Taxonomy" id="474950"/>
    <lineage>
        <taxon>Bacteria</taxon>
        <taxon>Pseudomonadati</taxon>
        <taxon>Acidobacteriota</taxon>
        <taxon>Terriglobia</taxon>
        <taxon>Terriglobales</taxon>
        <taxon>Acidobacteriaceae</taxon>
        <taxon>Granulicella</taxon>
    </lineage>
</organism>
<dbReference type="RefSeq" id="WP_089843335.1">
    <property type="nucleotide sequence ID" value="NZ_FOZL01000002.1"/>
</dbReference>
<protein>
    <submittedName>
        <fullName evidence="1">Uncharacterized protein</fullName>
    </submittedName>
</protein>
<dbReference type="AlphaFoldDB" id="A0A1I6N002"/>
<dbReference type="STRING" id="474950.SAMN05421771_4111"/>
<proteinExistence type="predicted"/>
<reference evidence="1 2" key="1">
    <citation type="submission" date="2016-10" db="EMBL/GenBank/DDBJ databases">
        <authorList>
            <person name="de Groot N.N."/>
        </authorList>
    </citation>
    <scope>NUCLEOTIDE SEQUENCE [LARGE SCALE GENOMIC DNA]</scope>
    <source>
        <strain evidence="1 2">DSM 21001</strain>
    </source>
</reference>